<dbReference type="AlphaFoldDB" id="A0A9P7ZX11"/>
<feature type="non-terminal residue" evidence="1">
    <location>
        <position position="1"/>
    </location>
</feature>
<comment type="caution">
    <text evidence="1">The sequence shown here is derived from an EMBL/GenBank/DDBJ whole genome shotgun (WGS) entry which is preliminary data.</text>
</comment>
<name>A0A9P7ZX11_MORAP</name>
<evidence type="ECO:0000313" key="1">
    <source>
        <dbReference type="EMBL" id="KAG9319130.1"/>
    </source>
</evidence>
<gene>
    <name evidence="1" type="ORF">KVV02_007268</name>
</gene>
<dbReference type="EMBL" id="JAIFTL010000601">
    <property type="protein sequence ID" value="KAG9319130.1"/>
    <property type="molecule type" value="Genomic_DNA"/>
</dbReference>
<dbReference type="Proteomes" id="UP000717515">
    <property type="component" value="Unassembled WGS sequence"/>
</dbReference>
<proteinExistence type="predicted"/>
<protein>
    <submittedName>
        <fullName evidence="1">Uncharacterized protein</fullName>
    </submittedName>
</protein>
<sequence length="315" mass="36008">MVETNGTNDDIGLSRNGLIIDAEDLSIITYFAFQKDFRIQHLPQARHTQYAYTSHGSIVDMVNLDDCLRQPFFDSRFFCDDQCTTALFPPSNYPKKFTSSAGLQFEVELQGSAKDHSQSKVVVKAAIFLPAESQLVVKSEDWIMMWQLPACEDDEFDLLVLDQHYYLHICGAHQQLYNRKVDCNGWWHSESVSSVIKAVDYSANFPYRGITKKLDTILTIRHSMEERLPHLAEAGWTRDHIEALIEKYVQQLPEQVRMKDGTIFLRWDLDFCPAKEVFLGHHEDTLELVGGTPGNTRARDIDCISSVNKAARALK</sequence>
<reference evidence="1" key="1">
    <citation type="submission" date="2021-07" db="EMBL/GenBank/DDBJ databases">
        <title>Draft genome of Mortierella alpina, strain LL118, isolated from an aspen leaf litter sample.</title>
        <authorList>
            <person name="Yang S."/>
            <person name="Vinatzer B.A."/>
        </authorList>
    </citation>
    <scope>NUCLEOTIDE SEQUENCE</scope>
    <source>
        <strain evidence="1">LL118</strain>
    </source>
</reference>
<evidence type="ECO:0000313" key="2">
    <source>
        <dbReference type="Proteomes" id="UP000717515"/>
    </source>
</evidence>
<accession>A0A9P7ZX11</accession>
<organism evidence="1 2">
    <name type="scientific">Mortierella alpina</name>
    <name type="common">Oleaginous fungus</name>
    <name type="synonym">Mortierella renispora</name>
    <dbReference type="NCBI Taxonomy" id="64518"/>
    <lineage>
        <taxon>Eukaryota</taxon>
        <taxon>Fungi</taxon>
        <taxon>Fungi incertae sedis</taxon>
        <taxon>Mucoromycota</taxon>
        <taxon>Mortierellomycotina</taxon>
        <taxon>Mortierellomycetes</taxon>
        <taxon>Mortierellales</taxon>
        <taxon>Mortierellaceae</taxon>
        <taxon>Mortierella</taxon>
    </lineage>
</organism>